<organism evidence="3 4">
    <name type="scientific">Pedobacter flavus</name>
    <dbReference type="NCBI Taxonomy" id="3113906"/>
    <lineage>
        <taxon>Bacteria</taxon>
        <taxon>Pseudomonadati</taxon>
        <taxon>Bacteroidota</taxon>
        <taxon>Sphingobacteriia</taxon>
        <taxon>Sphingobacteriales</taxon>
        <taxon>Sphingobacteriaceae</taxon>
        <taxon>Pedobacter</taxon>
    </lineage>
</organism>
<keyword evidence="4" id="KW-1185">Reference proteome</keyword>
<gene>
    <name evidence="3" type="ORF">VRU49_11140</name>
</gene>
<comment type="caution">
    <text evidence="3">The sequence shown here is derived from an EMBL/GenBank/DDBJ whole genome shotgun (WGS) entry which is preliminary data.</text>
</comment>
<protein>
    <submittedName>
        <fullName evidence="3">CcmD family protein</fullName>
    </submittedName>
</protein>
<reference evidence="3 4" key="1">
    <citation type="submission" date="2024-01" db="EMBL/GenBank/DDBJ databases">
        <title>Pedobacter sp. nov., isolated from oil-contaminated soil.</title>
        <authorList>
            <person name="Le N.T.T."/>
        </authorList>
    </citation>
    <scope>NUCLEOTIDE SEQUENCE [LARGE SCALE GENOMIC DNA]</scope>
    <source>
        <strain evidence="3 4">VNH31</strain>
    </source>
</reference>
<name>A0ABU7H3T9_9SPHI</name>
<dbReference type="Pfam" id="PF20077">
    <property type="entry name" value="CcmD_alt"/>
    <property type="match status" value="1"/>
</dbReference>
<feature type="signal peptide" evidence="2">
    <location>
        <begin position="1"/>
        <end position="20"/>
    </location>
</feature>
<keyword evidence="1" id="KW-0812">Transmembrane</keyword>
<keyword evidence="1" id="KW-1133">Transmembrane helix</keyword>
<dbReference type="EMBL" id="JAZDQU010000002">
    <property type="protein sequence ID" value="MEE1885971.1"/>
    <property type="molecule type" value="Genomic_DNA"/>
</dbReference>
<keyword evidence="2" id="KW-0732">Signal</keyword>
<feature type="chain" id="PRO_5046709079" evidence="2">
    <location>
        <begin position="21"/>
        <end position="72"/>
    </location>
</feature>
<keyword evidence="1" id="KW-0472">Membrane</keyword>
<accession>A0ABU7H3T9</accession>
<evidence type="ECO:0000256" key="2">
    <source>
        <dbReference type="SAM" id="SignalP"/>
    </source>
</evidence>
<feature type="transmembrane region" description="Helical" evidence="1">
    <location>
        <begin position="36"/>
        <end position="55"/>
    </location>
</feature>
<dbReference type="Proteomes" id="UP001337681">
    <property type="component" value="Unassembled WGS sequence"/>
</dbReference>
<evidence type="ECO:0000256" key="1">
    <source>
        <dbReference type="SAM" id="Phobius"/>
    </source>
</evidence>
<sequence length="72" mass="8183">MKKLLSFIYLMLVTLSFAKAESNVEMADGLYSSGKIYVVVGCLVIIVLGVFAYLFNLDKRLKKVENNFEKKK</sequence>
<evidence type="ECO:0000313" key="4">
    <source>
        <dbReference type="Proteomes" id="UP001337681"/>
    </source>
</evidence>
<dbReference type="RefSeq" id="WP_330146861.1">
    <property type="nucleotide sequence ID" value="NZ_JAZDQU010000002.1"/>
</dbReference>
<evidence type="ECO:0000313" key="3">
    <source>
        <dbReference type="EMBL" id="MEE1885971.1"/>
    </source>
</evidence>
<proteinExistence type="predicted"/>